<comment type="function">
    <text evidence="21">Involved in copper transport.</text>
</comment>
<dbReference type="InterPro" id="IPR023214">
    <property type="entry name" value="HAD_sf"/>
</dbReference>
<feature type="domain" description="HMA" evidence="25">
    <location>
        <begin position="775"/>
        <end position="840"/>
    </location>
</feature>
<dbReference type="NCBIfam" id="TIGR01525">
    <property type="entry name" value="ATPase-IB_hvy"/>
    <property type="match status" value="1"/>
</dbReference>
<dbReference type="Gene3D" id="3.30.70.100">
    <property type="match status" value="2"/>
</dbReference>
<evidence type="ECO:0000256" key="19">
    <source>
        <dbReference type="ARBA" id="ARBA00029719"/>
    </source>
</evidence>
<dbReference type="InterPro" id="IPR001757">
    <property type="entry name" value="P_typ_ATPase"/>
</dbReference>
<dbReference type="GO" id="GO:0055070">
    <property type="term" value="P:copper ion homeostasis"/>
    <property type="evidence" value="ECO:0007669"/>
    <property type="project" value="TreeGrafter"/>
</dbReference>
<name>A0A9Y2AKA6_9FIRM</name>
<accession>A0A9Y2AKA6</accession>
<evidence type="ECO:0000256" key="16">
    <source>
        <dbReference type="ARBA" id="ARBA00023008"/>
    </source>
</evidence>
<dbReference type="PANTHER" id="PTHR43520">
    <property type="entry name" value="ATP7, ISOFORM B"/>
    <property type="match status" value="1"/>
</dbReference>
<dbReference type="InterPro" id="IPR036412">
    <property type="entry name" value="HAD-like_sf"/>
</dbReference>
<keyword evidence="27" id="KW-1185">Reference proteome</keyword>
<dbReference type="GO" id="GO:0140581">
    <property type="term" value="F:P-type monovalent copper transporter activity"/>
    <property type="evidence" value="ECO:0007669"/>
    <property type="project" value="UniProtKB-EC"/>
</dbReference>
<dbReference type="InterPro" id="IPR059000">
    <property type="entry name" value="ATPase_P-type_domA"/>
</dbReference>
<dbReference type="GO" id="GO:0005886">
    <property type="term" value="C:plasma membrane"/>
    <property type="evidence" value="ECO:0007669"/>
    <property type="project" value="UniProtKB-SubCell"/>
</dbReference>
<keyword evidence="15 24" id="KW-1133">Transmembrane helix</keyword>
<evidence type="ECO:0000256" key="23">
    <source>
        <dbReference type="ARBA" id="ARBA00069640"/>
    </source>
</evidence>
<keyword evidence="5" id="KW-0813">Transport</keyword>
<dbReference type="GO" id="GO:0005524">
    <property type="term" value="F:ATP binding"/>
    <property type="evidence" value="ECO:0007669"/>
    <property type="project" value="UniProtKB-UniRule"/>
</dbReference>
<dbReference type="EC" id="7.2.2.8" evidence="3"/>
<dbReference type="Gene3D" id="3.40.50.1000">
    <property type="entry name" value="HAD superfamily/HAD-like"/>
    <property type="match status" value="1"/>
</dbReference>
<dbReference type="AlphaFoldDB" id="A0A9Y2AKA6"/>
<dbReference type="InterPro" id="IPR008250">
    <property type="entry name" value="ATPase_P-typ_transduc_dom_A_sf"/>
</dbReference>
<evidence type="ECO:0000256" key="9">
    <source>
        <dbReference type="ARBA" id="ARBA00022737"/>
    </source>
</evidence>
<dbReference type="EMBL" id="CP120678">
    <property type="protein sequence ID" value="WIW71481.1"/>
    <property type="molecule type" value="Genomic_DNA"/>
</dbReference>
<dbReference type="PRINTS" id="PR00943">
    <property type="entry name" value="CUATPASE"/>
</dbReference>
<evidence type="ECO:0000256" key="13">
    <source>
        <dbReference type="ARBA" id="ARBA00022842"/>
    </source>
</evidence>
<evidence type="ECO:0000256" key="8">
    <source>
        <dbReference type="ARBA" id="ARBA00022723"/>
    </source>
</evidence>
<dbReference type="GO" id="GO:0043682">
    <property type="term" value="F:P-type divalent copper transporter activity"/>
    <property type="evidence" value="ECO:0007669"/>
    <property type="project" value="TreeGrafter"/>
</dbReference>
<dbReference type="FunFam" id="2.70.150.10:FF:000020">
    <property type="entry name" value="Copper-exporting P-type ATPase A"/>
    <property type="match status" value="1"/>
</dbReference>
<dbReference type="PANTHER" id="PTHR43520:SF8">
    <property type="entry name" value="P-TYPE CU(+) TRANSPORTER"/>
    <property type="match status" value="1"/>
</dbReference>
<dbReference type="InterPro" id="IPR023299">
    <property type="entry name" value="ATPase_P-typ_cyto_dom_N"/>
</dbReference>
<dbReference type="Pfam" id="PF00122">
    <property type="entry name" value="E1-E2_ATPase"/>
    <property type="match status" value="1"/>
</dbReference>
<comment type="similarity">
    <text evidence="2 24">Belongs to the cation transport ATPase (P-type) (TC 3.A.3) family. Type IB subfamily.</text>
</comment>
<dbReference type="InterPro" id="IPR027256">
    <property type="entry name" value="P-typ_ATPase_IB"/>
</dbReference>
<dbReference type="CDD" id="cd02094">
    <property type="entry name" value="P-type_ATPase_Cu-like"/>
    <property type="match status" value="1"/>
</dbReference>
<dbReference type="Gene3D" id="3.40.1110.10">
    <property type="entry name" value="Calcium-transporting ATPase, cytoplasmic domain N"/>
    <property type="match status" value="1"/>
</dbReference>
<evidence type="ECO:0000256" key="15">
    <source>
        <dbReference type="ARBA" id="ARBA00022989"/>
    </source>
</evidence>
<dbReference type="InterPro" id="IPR044492">
    <property type="entry name" value="P_typ_ATPase_HD_dom"/>
</dbReference>
<dbReference type="Pfam" id="PF00403">
    <property type="entry name" value="HMA"/>
    <property type="match status" value="2"/>
</dbReference>
<evidence type="ECO:0000256" key="7">
    <source>
        <dbReference type="ARBA" id="ARBA00022692"/>
    </source>
</evidence>
<comment type="catalytic activity">
    <reaction evidence="22">
        <text>Cu(+)(in) + ATP + H2O = Cu(+)(out) + ADP + phosphate + H(+)</text>
        <dbReference type="Rhea" id="RHEA:25792"/>
        <dbReference type="ChEBI" id="CHEBI:15377"/>
        <dbReference type="ChEBI" id="CHEBI:15378"/>
        <dbReference type="ChEBI" id="CHEBI:30616"/>
        <dbReference type="ChEBI" id="CHEBI:43474"/>
        <dbReference type="ChEBI" id="CHEBI:49552"/>
        <dbReference type="ChEBI" id="CHEBI:456216"/>
        <dbReference type="EC" id="7.2.2.8"/>
    </reaction>
</comment>
<dbReference type="SUPFAM" id="SSF55008">
    <property type="entry name" value="HMA, heavy metal-associated domain"/>
    <property type="match status" value="2"/>
</dbReference>
<gene>
    <name evidence="26" type="ORF">P3F81_04015</name>
</gene>
<organism evidence="26 27">
    <name type="scientific">Selenobaculum gibii</name>
    <dbReference type="NCBI Taxonomy" id="3054208"/>
    <lineage>
        <taxon>Bacteria</taxon>
        <taxon>Bacillati</taxon>
        <taxon>Bacillota</taxon>
        <taxon>Negativicutes</taxon>
        <taxon>Selenomonadales</taxon>
        <taxon>Selenomonadaceae</taxon>
        <taxon>Selenobaculum</taxon>
    </lineage>
</organism>
<keyword evidence="16" id="KW-0186">Copper</keyword>
<reference evidence="26" key="1">
    <citation type="submission" date="2023-03" db="EMBL/GenBank/DDBJ databases">
        <title>Selenobaculum gbiensis gen. nov. sp. nov., a new bacterium isolated from the gut microbiota of IBD patient.</title>
        <authorList>
            <person name="Yeo S."/>
            <person name="Park H."/>
            <person name="Huh C.S."/>
        </authorList>
    </citation>
    <scope>NUCLEOTIDE SEQUENCE</scope>
    <source>
        <strain evidence="26">ICN-92133</strain>
    </source>
</reference>
<comment type="subcellular location">
    <subcellularLocation>
        <location evidence="1">Cell membrane</location>
        <topology evidence="1">Multi-pass membrane protein</topology>
    </subcellularLocation>
</comment>
<evidence type="ECO:0000256" key="2">
    <source>
        <dbReference type="ARBA" id="ARBA00006024"/>
    </source>
</evidence>
<sequence>MKKIFNVIGMSCSACSSSIGKTVRRLEGVKAVNVNLLTNTMQVEFDENVITTGAICQAVKESGYGANLADGKKSAKNENTEKDIVEQMWFRLKNSFLFMIPLMYISMHHMFTYPLPAIFHGTENAITYAFSQFLLTLPILYVNRKYYIVGFKSLLSGHPNMDSLIAIGSGAAFIYGVGAIFAIGHGLGIGDFEYVKQYMGDLYFESAAMILTLITLGKYLETKSKRKTSEAIEKLLQLTPKQATVIRDGKEVDLSVEEIIVGDIVIVKPGQSIAVDGVITSGTSFVDESMLTGESLPVEKNVGDLVIAATLNKSGVFEFKATKVGKDTTLAQIIQLVESASASKAPIARLADKVSGIFVPVVIGIAILSAAIWILVGESITFALSIGIAVLVISCPCALGLATPVAIMVGTGKGAENGILIKSAESLELAHKVCTVVLDKTGTITEGKPSITDIVTFGFMTKMDLLTLAASLEKNSEHPLARAILEYAEDWAMPINSVENFMAISGYGVSGKIKGKIFYGGNLRLLKEKSIFQDAFAKEGEKFAKQGKTPLYFFDDHTLLGIIAVADVVKPNSKMAIDSLVKSGIEVIMLTGDNQSTAKAIQSIVGVPKVIAEVLPQDKEKVIRDLQAEGKVVAMVGDGINDAPALTRADVGIAIGAGTDIAVESADIVLMKNDLLDVVNAIALSKAVIKNIKQNLFWAFFYNCIGIPLAAGVFFTLWGLKLNPMFGAAAMSLSSVCVVSNALRLKLFKFQVTEKISVYHMKNEKPRVKKGAIQMKKVITIEGMMCKHCQGKVEKILKEIDGVTNVEVNLEEKTATVMMDKVIDDRLLTEPIVDADYEVLNIQEK</sequence>
<feature type="transmembrane region" description="Helical" evidence="24">
    <location>
        <begin position="164"/>
        <end position="190"/>
    </location>
</feature>
<dbReference type="SUPFAM" id="SSF81665">
    <property type="entry name" value="Calcium ATPase, transmembrane domain M"/>
    <property type="match status" value="1"/>
</dbReference>
<evidence type="ECO:0000256" key="17">
    <source>
        <dbReference type="ARBA" id="ARBA00023065"/>
    </source>
</evidence>
<feature type="transmembrane region" description="Helical" evidence="24">
    <location>
        <begin position="96"/>
        <end position="119"/>
    </location>
</feature>
<dbReference type="InterPro" id="IPR006121">
    <property type="entry name" value="HMA_dom"/>
</dbReference>
<dbReference type="FunFam" id="3.30.70.100:FF:000001">
    <property type="entry name" value="ATPase copper transporting beta"/>
    <property type="match status" value="1"/>
</dbReference>
<evidence type="ECO:0000256" key="20">
    <source>
        <dbReference type="ARBA" id="ARBA00033239"/>
    </source>
</evidence>
<evidence type="ECO:0000256" key="18">
    <source>
        <dbReference type="ARBA" id="ARBA00023136"/>
    </source>
</evidence>
<dbReference type="SFLD" id="SFLDG00002">
    <property type="entry name" value="C1.7:_P-type_atpase_like"/>
    <property type="match status" value="1"/>
</dbReference>
<dbReference type="RefSeq" id="WP_309320674.1">
    <property type="nucleotide sequence ID" value="NZ_CP120678.1"/>
</dbReference>
<dbReference type="InterPro" id="IPR017969">
    <property type="entry name" value="Heavy-metal-associated_CS"/>
</dbReference>
<keyword evidence="9" id="KW-0677">Repeat</keyword>
<feature type="transmembrane region" description="Helical" evidence="24">
    <location>
        <begin position="354"/>
        <end position="376"/>
    </location>
</feature>
<keyword evidence="17" id="KW-0406">Ion transport</keyword>
<evidence type="ECO:0000256" key="14">
    <source>
        <dbReference type="ARBA" id="ARBA00022967"/>
    </source>
</evidence>
<evidence type="ECO:0000256" key="24">
    <source>
        <dbReference type="RuleBase" id="RU362081"/>
    </source>
</evidence>
<keyword evidence="14" id="KW-1278">Translocase</keyword>
<keyword evidence="8 24" id="KW-0479">Metal-binding</keyword>
<dbReference type="InterPro" id="IPR036163">
    <property type="entry name" value="HMA_dom_sf"/>
</dbReference>
<evidence type="ECO:0000256" key="11">
    <source>
        <dbReference type="ARBA" id="ARBA00022796"/>
    </source>
</evidence>
<evidence type="ECO:0000256" key="22">
    <source>
        <dbReference type="ARBA" id="ARBA00049289"/>
    </source>
</evidence>
<dbReference type="InterPro" id="IPR023298">
    <property type="entry name" value="ATPase_P-typ_TM_dom_sf"/>
</dbReference>
<dbReference type="CDD" id="cd00371">
    <property type="entry name" value="HMA"/>
    <property type="match status" value="2"/>
</dbReference>
<protein>
    <recommendedName>
        <fullName evidence="4">Copper-exporting P-type ATPase</fullName>
        <ecNumber evidence="3">7.2.2.8</ecNumber>
    </recommendedName>
    <alternativeName>
        <fullName evidence="19">Copper-exporting P-type ATPase A</fullName>
    </alternativeName>
    <alternativeName>
        <fullName evidence="20">Cu(+)-exporting ATPase</fullName>
    </alternativeName>
    <alternativeName>
        <fullName evidence="23">Probable copper-transporting ATPase SynA</fullName>
    </alternativeName>
</protein>
<dbReference type="SUPFAM" id="SSF81653">
    <property type="entry name" value="Calcium ATPase, transduction domain A"/>
    <property type="match status" value="1"/>
</dbReference>
<evidence type="ECO:0000256" key="4">
    <source>
        <dbReference type="ARBA" id="ARBA00015102"/>
    </source>
</evidence>
<dbReference type="PROSITE" id="PS00154">
    <property type="entry name" value="ATPASE_E1_E2"/>
    <property type="match status" value="1"/>
</dbReference>
<feature type="domain" description="HMA" evidence="25">
    <location>
        <begin position="1"/>
        <end position="67"/>
    </location>
</feature>
<dbReference type="GO" id="GO:0005507">
    <property type="term" value="F:copper ion binding"/>
    <property type="evidence" value="ECO:0007669"/>
    <property type="project" value="InterPro"/>
</dbReference>
<evidence type="ECO:0000313" key="27">
    <source>
        <dbReference type="Proteomes" id="UP001243623"/>
    </source>
</evidence>
<evidence type="ECO:0000256" key="5">
    <source>
        <dbReference type="ARBA" id="ARBA00022448"/>
    </source>
</evidence>
<feature type="transmembrane region" description="Helical" evidence="24">
    <location>
        <begin position="125"/>
        <end position="143"/>
    </location>
</feature>
<evidence type="ECO:0000256" key="3">
    <source>
        <dbReference type="ARBA" id="ARBA00012517"/>
    </source>
</evidence>
<keyword evidence="11" id="KW-0187">Copper transport</keyword>
<dbReference type="KEGG" id="sgbi:P3F81_04015"/>
<keyword evidence="6 24" id="KW-1003">Cell membrane</keyword>
<evidence type="ECO:0000313" key="26">
    <source>
        <dbReference type="EMBL" id="WIW71481.1"/>
    </source>
</evidence>
<dbReference type="PROSITE" id="PS01047">
    <property type="entry name" value="HMA_1"/>
    <property type="match status" value="2"/>
</dbReference>
<evidence type="ECO:0000256" key="6">
    <source>
        <dbReference type="ARBA" id="ARBA00022475"/>
    </source>
</evidence>
<keyword evidence="13" id="KW-0460">Magnesium</keyword>
<dbReference type="PROSITE" id="PS50846">
    <property type="entry name" value="HMA_2"/>
    <property type="match status" value="2"/>
</dbReference>
<evidence type="ECO:0000259" key="25">
    <source>
        <dbReference type="PROSITE" id="PS50846"/>
    </source>
</evidence>
<feature type="transmembrane region" description="Helical" evidence="24">
    <location>
        <begin position="382"/>
        <end position="407"/>
    </location>
</feature>
<evidence type="ECO:0000256" key="1">
    <source>
        <dbReference type="ARBA" id="ARBA00004651"/>
    </source>
</evidence>
<dbReference type="SUPFAM" id="SSF56784">
    <property type="entry name" value="HAD-like"/>
    <property type="match status" value="1"/>
</dbReference>
<dbReference type="NCBIfam" id="TIGR01511">
    <property type="entry name" value="ATPase-IB1_Cu"/>
    <property type="match status" value="1"/>
</dbReference>
<dbReference type="Gene3D" id="2.70.150.10">
    <property type="entry name" value="Calcium-transporting ATPase, cytoplasmic transduction domain A"/>
    <property type="match status" value="1"/>
</dbReference>
<dbReference type="NCBIfam" id="TIGR00003">
    <property type="entry name" value="copper ion binding protein"/>
    <property type="match status" value="2"/>
</dbReference>
<dbReference type="SFLD" id="SFLDS00003">
    <property type="entry name" value="Haloacid_Dehalogenase"/>
    <property type="match status" value="1"/>
</dbReference>
<dbReference type="InterPro" id="IPR006122">
    <property type="entry name" value="HMA_Cu_ion-bd"/>
</dbReference>
<dbReference type="Pfam" id="PF00702">
    <property type="entry name" value="Hydrolase"/>
    <property type="match status" value="1"/>
</dbReference>
<dbReference type="InterPro" id="IPR018303">
    <property type="entry name" value="ATPase_P-typ_P_site"/>
</dbReference>
<keyword evidence="10 24" id="KW-0547">Nucleotide-binding</keyword>
<feature type="transmembrane region" description="Helical" evidence="24">
    <location>
        <begin position="202"/>
        <end position="220"/>
    </location>
</feature>
<dbReference type="GO" id="GO:0016887">
    <property type="term" value="F:ATP hydrolysis activity"/>
    <property type="evidence" value="ECO:0007669"/>
    <property type="project" value="InterPro"/>
</dbReference>
<keyword evidence="18 24" id="KW-0472">Membrane</keyword>
<evidence type="ECO:0000256" key="10">
    <source>
        <dbReference type="ARBA" id="ARBA00022741"/>
    </source>
</evidence>
<feature type="transmembrane region" description="Helical" evidence="24">
    <location>
        <begin position="696"/>
        <end position="718"/>
    </location>
</feature>
<evidence type="ECO:0000256" key="21">
    <source>
        <dbReference type="ARBA" id="ARBA00037427"/>
    </source>
</evidence>
<evidence type="ECO:0000256" key="12">
    <source>
        <dbReference type="ARBA" id="ARBA00022840"/>
    </source>
</evidence>
<dbReference type="Proteomes" id="UP001243623">
    <property type="component" value="Chromosome"/>
</dbReference>
<dbReference type="SFLD" id="SFLDF00027">
    <property type="entry name" value="p-type_atpase"/>
    <property type="match status" value="1"/>
</dbReference>
<dbReference type="NCBIfam" id="TIGR01494">
    <property type="entry name" value="ATPase_P-type"/>
    <property type="match status" value="1"/>
</dbReference>
<keyword evidence="12 24" id="KW-0067">ATP-binding</keyword>
<keyword evidence="7 24" id="KW-0812">Transmembrane</keyword>
<proteinExistence type="inferred from homology"/>
<dbReference type="PRINTS" id="PR00119">
    <property type="entry name" value="CATATPASE"/>
</dbReference>